<proteinExistence type="predicted"/>
<organism evidence="1">
    <name type="scientific">Siphoviridae sp. ct6d71</name>
    <dbReference type="NCBI Taxonomy" id="2826298"/>
    <lineage>
        <taxon>Viruses</taxon>
        <taxon>Duplodnaviria</taxon>
        <taxon>Heunggongvirae</taxon>
        <taxon>Uroviricota</taxon>
        <taxon>Caudoviricetes</taxon>
    </lineage>
</organism>
<protein>
    <submittedName>
        <fullName evidence="1">Uncharacterized protein</fullName>
    </submittedName>
</protein>
<accession>A0A8S5R2T9</accession>
<reference evidence="1" key="1">
    <citation type="journal article" date="2021" name="Proc. Natl. Acad. Sci. U.S.A.">
        <title>A Catalog of Tens of Thousands of Viruses from Human Metagenomes Reveals Hidden Associations with Chronic Diseases.</title>
        <authorList>
            <person name="Tisza M.J."/>
            <person name="Buck C.B."/>
        </authorList>
    </citation>
    <scope>NUCLEOTIDE SEQUENCE</scope>
    <source>
        <strain evidence="1">Ct6d71</strain>
    </source>
</reference>
<dbReference type="EMBL" id="BK015797">
    <property type="protein sequence ID" value="DAE25411.1"/>
    <property type="molecule type" value="Genomic_DNA"/>
</dbReference>
<name>A0A8S5R2T9_9CAUD</name>
<sequence length="154" mass="16762">MPVFTSEAALRSAALKALKTAVSDIMKKIEETNKQMIESYVYSAGSPSYYSRTKQFYNAWKSEDGGGSGDVSATFKYDEGAISYDGEYSHGSPEWGSAASYMADIIYQGQSGPLFGDGYWRAARDAWEPLVTMIESQLDGWFSSAARGAGLPLV</sequence>
<evidence type="ECO:0000313" key="1">
    <source>
        <dbReference type="EMBL" id="DAE25411.1"/>
    </source>
</evidence>